<dbReference type="CDD" id="cd00158">
    <property type="entry name" value="RHOD"/>
    <property type="match status" value="1"/>
</dbReference>
<name>A0A0E0IMQ4_ORYNI</name>
<dbReference type="InterPro" id="IPR050251">
    <property type="entry name" value="HpcH-HpaI_aldolase"/>
</dbReference>
<evidence type="ECO:0000256" key="3">
    <source>
        <dbReference type="ARBA" id="ARBA00023239"/>
    </source>
</evidence>
<dbReference type="InterPro" id="IPR040442">
    <property type="entry name" value="Pyrv_kinase-like_dom_sf"/>
</dbReference>
<comment type="similarity">
    <text evidence="1">Belongs to the HpcH/HpaI aldolase family.</text>
</comment>
<organism evidence="5">
    <name type="scientific">Oryza nivara</name>
    <name type="common">Indian wild rice</name>
    <name type="synonym">Oryza sativa f. spontanea</name>
    <dbReference type="NCBI Taxonomy" id="4536"/>
    <lineage>
        <taxon>Eukaryota</taxon>
        <taxon>Viridiplantae</taxon>
        <taxon>Streptophyta</taxon>
        <taxon>Embryophyta</taxon>
        <taxon>Tracheophyta</taxon>
        <taxon>Spermatophyta</taxon>
        <taxon>Magnoliopsida</taxon>
        <taxon>Liliopsida</taxon>
        <taxon>Poales</taxon>
        <taxon>Poaceae</taxon>
        <taxon>BOP clade</taxon>
        <taxon>Oryzoideae</taxon>
        <taxon>Oryzeae</taxon>
        <taxon>Oryzinae</taxon>
        <taxon>Oryza</taxon>
    </lineage>
</organism>
<dbReference type="Proteomes" id="UP000006591">
    <property type="component" value="Chromosome 9"/>
</dbReference>
<dbReference type="GO" id="GO:0016832">
    <property type="term" value="F:aldehyde-lyase activity"/>
    <property type="evidence" value="ECO:0007669"/>
    <property type="project" value="TreeGrafter"/>
</dbReference>
<dbReference type="InterPro" id="IPR001763">
    <property type="entry name" value="Rhodanese-like_dom"/>
</dbReference>
<dbReference type="Pfam" id="PF00581">
    <property type="entry name" value="Rhodanese"/>
    <property type="match status" value="1"/>
</dbReference>
<dbReference type="Pfam" id="PF03328">
    <property type="entry name" value="HpcH_HpaI"/>
    <property type="match status" value="1"/>
</dbReference>
<dbReference type="GO" id="GO:0046872">
    <property type="term" value="F:metal ion binding"/>
    <property type="evidence" value="ECO:0007669"/>
    <property type="project" value="UniProtKB-KW"/>
</dbReference>
<dbReference type="STRING" id="4536.A0A0E0IMQ4"/>
<proteinExistence type="inferred from homology"/>
<dbReference type="InterPro" id="IPR005000">
    <property type="entry name" value="Aldolase/citrate-lyase_domain"/>
</dbReference>
<dbReference type="OMA" id="SRCEDET"/>
<dbReference type="EnsemblPlants" id="ONIVA09G18330.1">
    <property type="protein sequence ID" value="ONIVA09G18330.1"/>
    <property type="gene ID" value="ONIVA09G18330"/>
</dbReference>
<dbReference type="Gramene" id="ONIVA09G18330.1">
    <property type="protein sequence ID" value="ONIVA09G18330.1"/>
    <property type="gene ID" value="ONIVA09G18330"/>
</dbReference>
<feature type="domain" description="Rhodanese" evidence="4">
    <location>
        <begin position="430"/>
        <end position="525"/>
    </location>
</feature>
<sequence length="528" mass="57025">MAASASATASLSHLLLARKPDPAPLPSRRAPALLPLPRRRGQRPISAAAAASDLLSAAPSLKSRLAAGETLYGLFLLSFSPTLAELAALAGYDYVVVDMEHGPGGVPEALACLRALDAARTPAVIRLPEAGPIWAKKALDLGPAGLMVPAVESPAAAAAAVSHCRYPPRGVRGAAHPIVRASAYGLDDSYLSRCEDETLIICQVETAAGIAEVDAIAAVDGVDVVQMGPLDLSASMGYLWDPGNRKVRARLREAEKKVLDARKKNVTASDGNVAYLGGFAMPNDPAEQLKLRGYHMVSGAVDIGMFRKAALEDVKRFKEAVMEIGEEEGEEDDEKDKEDDGYWTSSVVNSNLPCSSRISSCSDFTSGYSWRPIEAAKLCRTRAVRSLQITCTATKPAKSPAEEEWKIKRQVLVEKRVRSVDVKEALRLQKENNFAILDVRPVADFKEAHPPGAVNVQIYRLIKEWTAWDIARRAAFAFFGIFSGTEENPESLIAAYLLVLNGYKNVFHLDGGLYTWFKEGLPAVEGEE</sequence>
<dbReference type="SMART" id="SM00450">
    <property type="entry name" value="RHOD"/>
    <property type="match status" value="1"/>
</dbReference>
<dbReference type="HOGENOM" id="CLU_487811_0_0_1"/>
<dbReference type="SUPFAM" id="SSF51621">
    <property type="entry name" value="Phosphoenolpyruvate/pyruvate domain"/>
    <property type="match status" value="1"/>
</dbReference>
<dbReference type="Gene3D" id="3.20.20.60">
    <property type="entry name" value="Phosphoenolpyruvate-binding domains"/>
    <property type="match status" value="1"/>
</dbReference>
<dbReference type="InterPro" id="IPR036873">
    <property type="entry name" value="Rhodanese-like_dom_sf"/>
</dbReference>
<dbReference type="Gene3D" id="3.40.250.10">
    <property type="entry name" value="Rhodanese-like domain"/>
    <property type="match status" value="1"/>
</dbReference>
<protein>
    <recommendedName>
        <fullName evidence="4">Rhodanese domain-containing protein</fullName>
    </recommendedName>
</protein>
<keyword evidence="6" id="KW-1185">Reference proteome</keyword>
<keyword evidence="3" id="KW-0456">Lyase</keyword>
<dbReference type="FunFam" id="3.20.20.60:FF:000028">
    <property type="entry name" value="2-keto-3-deoxy-L-rhamnonate aldolase-like"/>
    <property type="match status" value="1"/>
</dbReference>
<evidence type="ECO:0000313" key="6">
    <source>
        <dbReference type="Proteomes" id="UP000006591"/>
    </source>
</evidence>
<evidence type="ECO:0000256" key="2">
    <source>
        <dbReference type="ARBA" id="ARBA00022723"/>
    </source>
</evidence>
<evidence type="ECO:0000313" key="5">
    <source>
        <dbReference type="EnsemblPlants" id="ONIVA09G18330.1"/>
    </source>
</evidence>
<dbReference type="eggNOG" id="ENOG502QR7H">
    <property type="taxonomic scope" value="Eukaryota"/>
</dbReference>
<accession>A0A0E0IMQ4</accession>
<dbReference type="GO" id="GO:0005737">
    <property type="term" value="C:cytoplasm"/>
    <property type="evidence" value="ECO:0007669"/>
    <property type="project" value="TreeGrafter"/>
</dbReference>
<dbReference type="SUPFAM" id="SSF52821">
    <property type="entry name" value="Rhodanese/Cell cycle control phosphatase"/>
    <property type="match status" value="1"/>
</dbReference>
<dbReference type="PANTHER" id="PTHR30502">
    <property type="entry name" value="2-KETO-3-DEOXY-L-RHAMNONATE ALDOLASE"/>
    <property type="match status" value="1"/>
</dbReference>
<reference evidence="5" key="2">
    <citation type="submission" date="2018-04" db="EMBL/GenBank/DDBJ databases">
        <title>OnivRS2 (Oryza nivara Reference Sequence Version 2).</title>
        <authorList>
            <person name="Zhang J."/>
            <person name="Kudrna D."/>
            <person name="Lee S."/>
            <person name="Talag J."/>
            <person name="Rajasekar S."/>
            <person name="Welchert J."/>
            <person name="Hsing Y.-I."/>
            <person name="Wing R.A."/>
        </authorList>
    </citation>
    <scope>NUCLEOTIDE SEQUENCE [LARGE SCALE GENOMIC DNA]</scope>
    <source>
        <strain evidence="5">SL10</strain>
    </source>
</reference>
<reference evidence="5" key="1">
    <citation type="submission" date="2015-04" db="UniProtKB">
        <authorList>
            <consortium name="EnsemblPlants"/>
        </authorList>
    </citation>
    <scope>IDENTIFICATION</scope>
    <source>
        <strain evidence="5">SL10</strain>
    </source>
</reference>
<evidence type="ECO:0000256" key="1">
    <source>
        <dbReference type="ARBA" id="ARBA00005568"/>
    </source>
</evidence>
<dbReference type="PROSITE" id="PS50206">
    <property type="entry name" value="RHODANESE_3"/>
    <property type="match status" value="1"/>
</dbReference>
<evidence type="ECO:0000259" key="4">
    <source>
        <dbReference type="PROSITE" id="PS50206"/>
    </source>
</evidence>
<dbReference type="PANTHER" id="PTHR30502:SF0">
    <property type="entry name" value="PHOSPHOENOLPYRUVATE CARBOXYLASE FAMILY PROTEIN"/>
    <property type="match status" value="1"/>
</dbReference>
<dbReference type="AlphaFoldDB" id="A0A0E0IMQ4"/>
<dbReference type="InterPro" id="IPR015813">
    <property type="entry name" value="Pyrv/PenolPyrv_kinase-like_dom"/>
</dbReference>
<keyword evidence="2" id="KW-0479">Metal-binding</keyword>